<gene>
    <name evidence="1" type="ORF">D7004_08185</name>
</gene>
<dbReference type="EMBL" id="RBEE01000012">
    <property type="protein sequence ID" value="RNL54069.1"/>
    <property type="molecule type" value="Genomic_DNA"/>
</dbReference>
<accession>A0A3N0BWH5</accession>
<protein>
    <submittedName>
        <fullName evidence="1">DUF1569 domain-containing protein</fullName>
    </submittedName>
</protein>
<dbReference type="SUPFAM" id="SSF109854">
    <property type="entry name" value="DinB/YfiT-like putative metalloenzymes"/>
    <property type="match status" value="1"/>
</dbReference>
<dbReference type="InterPro" id="IPR011463">
    <property type="entry name" value="DUF1569"/>
</dbReference>
<dbReference type="Gene3D" id="1.20.120.450">
    <property type="entry name" value="dinb family like domain"/>
    <property type="match status" value="1"/>
</dbReference>
<proteinExistence type="predicted"/>
<comment type="caution">
    <text evidence="1">The sequence shown here is derived from an EMBL/GenBank/DDBJ whole genome shotgun (WGS) entry which is preliminary data.</text>
</comment>
<reference evidence="1 2" key="1">
    <citation type="submission" date="2018-10" db="EMBL/GenBank/DDBJ databases">
        <title>Genome sequencing of Pedobacter jejuensis TNB23.</title>
        <authorList>
            <person name="Cho Y.-J."/>
            <person name="Cho A."/>
            <person name="Kim O.-S."/>
        </authorList>
    </citation>
    <scope>NUCLEOTIDE SEQUENCE [LARGE SCALE GENOMIC DNA]</scope>
    <source>
        <strain evidence="1 2">TNB23</strain>
    </source>
</reference>
<sequence>MKNIFQAEITSEVIDRINKLTPTTTPLWGKMSVSQMLAHCNVSYELVYDNIYPKPGAFMKFILKNLVKSKVVSEKPYPESSQTAPQFIIKDEKEFEKEKQRLIEYINKTQQLGENHFDGKESHSFGKLTKSEWNNMFYKHLDHHLNQFGV</sequence>
<dbReference type="Proteomes" id="UP000274046">
    <property type="component" value="Unassembled WGS sequence"/>
</dbReference>
<evidence type="ECO:0000313" key="1">
    <source>
        <dbReference type="EMBL" id="RNL54069.1"/>
    </source>
</evidence>
<dbReference type="Pfam" id="PF07606">
    <property type="entry name" value="DUF1569"/>
    <property type="match status" value="1"/>
</dbReference>
<organism evidence="1 2">
    <name type="scientific">Pedobacter jejuensis</name>
    <dbReference type="NCBI Taxonomy" id="1268550"/>
    <lineage>
        <taxon>Bacteria</taxon>
        <taxon>Pseudomonadati</taxon>
        <taxon>Bacteroidota</taxon>
        <taxon>Sphingobacteriia</taxon>
        <taxon>Sphingobacteriales</taxon>
        <taxon>Sphingobacteriaceae</taxon>
        <taxon>Pedobacter</taxon>
    </lineage>
</organism>
<dbReference type="OrthoDB" id="2599194at2"/>
<dbReference type="RefSeq" id="WP_123205393.1">
    <property type="nucleotide sequence ID" value="NZ_RBEE01000012.1"/>
</dbReference>
<dbReference type="InterPro" id="IPR034660">
    <property type="entry name" value="DinB/YfiT-like"/>
</dbReference>
<keyword evidence="2" id="KW-1185">Reference proteome</keyword>
<evidence type="ECO:0000313" key="2">
    <source>
        <dbReference type="Proteomes" id="UP000274046"/>
    </source>
</evidence>
<dbReference type="AlphaFoldDB" id="A0A3N0BWH5"/>
<name>A0A3N0BWH5_9SPHI</name>